<accession>A0A4Y9SW76</accession>
<name>A0A4Y9SW76_9BURK</name>
<reference evidence="1 2" key="1">
    <citation type="submission" date="2019-03" db="EMBL/GenBank/DDBJ databases">
        <title>Draft genome of Massilia hortus sp. nov., a novel bacterial species of the Oxalobacteraceae family.</title>
        <authorList>
            <person name="Peta V."/>
            <person name="Raths R."/>
            <person name="Bucking H."/>
        </authorList>
    </citation>
    <scope>NUCLEOTIDE SEQUENCE [LARGE SCALE GENOMIC DNA]</scope>
    <source>
        <strain evidence="1 2">ONC3</strain>
    </source>
</reference>
<dbReference type="EMBL" id="SPUM01000123">
    <property type="protein sequence ID" value="TFW29609.1"/>
    <property type="molecule type" value="Genomic_DNA"/>
</dbReference>
<comment type="caution">
    <text evidence="1">The sequence shown here is derived from an EMBL/GenBank/DDBJ whole genome shotgun (WGS) entry which is preliminary data.</text>
</comment>
<organism evidence="1 2">
    <name type="scientific">Massilia horti</name>
    <dbReference type="NCBI Taxonomy" id="2562153"/>
    <lineage>
        <taxon>Bacteria</taxon>
        <taxon>Pseudomonadati</taxon>
        <taxon>Pseudomonadota</taxon>
        <taxon>Betaproteobacteria</taxon>
        <taxon>Burkholderiales</taxon>
        <taxon>Oxalobacteraceae</taxon>
        <taxon>Telluria group</taxon>
        <taxon>Massilia</taxon>
    </lineage>
</organism>
<evidence type="ECO:0000313" key="2">
    <source>
        <dbReference type="Proteomes" id="UP000297258"/>
    </source>
</evidence>
<protein>
    <submittedName>
        <fullName evidence="1">Uncharacterized protein</fullName>
    </submittedName>
</protein>
<dbReference type="Proteomes" id="UP000297258">
    <property type="component" value="Unassembled WGS sequence"/>
</dbReference>
<evidence type="ECO:0000313" key="1">
    <source>
        <dbReference type="EMBL" id="TFW29609.1"/>
    </source>
</evidence>
<gene>
    <name evidence="1" type="ORF">E4O92_18895</name>
</gene>
<dbReference type="AlphaFoldDB" id="A0A4Y9SW76"/>
<sequence>MKVLTYRLLKNSSAYHKDLAVLREVLTELQEYYNHTSLQLRVRPFYTDVEVHGSEQMLAHFKLCCCPLIPY</sequence>
<dbReference type="RefSeq" id="WP_135191196.1">
    <property type="nucleotide sequence ID" value="NZ_SPUM01000123.1"/>
</dbReference>
<keyword evidence="2" id="KW-1185">Reference proteome</keyword>
<proteinExistence type="predicted"/>